<reference evidence="2 3" key="1">
    <citation type="submission" date="2024-09" db="EMBL/GenBank/DDBJ databases">
        <title>Novel species of the genus Pelomonas and Roseateles isolated from streams.</title>
        <authorList>
            <person name="Lu H."/>
        </authorList>
    </citation>
    <scope>NUCLEOTIDE SEQUENCE [LARGE SCALE GENOMIC DNA]</scope>
    <source>
        <strain evidence="2 3">DC23W</strain>
    </source>
</reference>
<keyword evidence="3" id="KW-1185">Reference proteome</keyword>
<dbReference type="Proteomes" id="UP001606300">
    <property type="component" value="Unassembled WGS sequence"/>
</dbReference>
<evidence type="ECO:0000313" key="3">
    <source>
        <dbReference type="Proteomes" id="UP001606300"/>
    </source>
</evidence>
<protein>
    <submittedName>
        <fullName evidence="2">DUF6531 domain-containing protein</fullName>
    </submittedName>
</protein>
<dbReference type="RefSeq" id="WP_394473424.1">
    <property type="nucleotide sequence ID" value="NZ_JBIGHY010000027.1"/>
</dbReference>
<dbReference type="Pfam" id="PF20148">
    <property type="entry name" value="DUF6531"/>
    <property type="match status" value="1"/>
</dbReference>
<feature type="domain" description="DUF6531" evidence="1">
    <location>
        <begin position="181"/>
        <end position="230"/>
    </location>
</feature>
<dbReference type="InterPro" id="IPR045351">
    <property type="entry name" value="DUF6531"/>
</dbReference>
<evidence type="ECO:0000259" key="1">
    <source>
        <dbReference type="Pfam" id="PF20148"/>
    </source>
</evidence>
<accession>A0ABW7EV67</accession>
<dbReference type="EMBL" id="JBIGHY010000027">
    <property type="protein sequence ID" value="MFG6417366.1"/>
    <property type="molecule type" value="Genomic_DNA"/>
</dbReference>
<gene>
    <name evidence="2" type="ORF">ACG02S_26115</name>
</gene>
<comment type="caution">
    <text evidence="2">The sequence shown here is derived from an EMBL/GenBank/DDBJ whole genome shotgun (WGS) entry which is preliminary data.</text>
</comment>
<sequence>MAGRLANWRPGLEGLAGDRNGRWRPFHSTLSFSNEKKSKNKICVQLPYGNKRKAITLSITRVTTSNWDITRRDVRAKSRLSQRLWEILLFKQIKCLTLVIGIAAASGVAAQEKLGRVEVSGERMKRVDPYALLSRVRDYPTPIINVAKSSPAKAPAAAAPAGPALVAKPPSPNDDICPRTGNPVDIVTGEKLLFGQDAAPQNASGLGVQRTYRSNSTLIGAFGKKWESALNGFRITAGTPIVCSGTPGQPNYVCIPSSAVLTAPDGGIHMYSKVSTNTYRASDSSWGG</sequence>
<feature type="non-terminal residue" evidence="2">
    <location>
        <position position="288"/>
    </location>
</feature>
<proteinExistence type="predicted"/>
<evidence type="ECO:0000313" key="2">
    <source>
        <dbReference type="EMBL" id="MFG6417366.1"/>
    </source>
</evidence>
<organism evidence="2 3">
    <name type="scientific">Pelomonas dachongensis</name>
    <dbReference type="NCBI Taxonomy" id="3299029"/>
    <lineage>
        <taxon>Bacteria</taxon>
        <taxon>Pseudomonadati</taxon>
        <taxon>Pseudomonadota</taxon>
        <taxon>Betaproteobacteria</taxon>
        <taxon>Burkholderiales</taxon>
        <taxon>Sphaerotilaceae</taxon>
        <taxon>Roseateles</taxon>
    </lineage>
</organism>
<name>A0ABW7EV67_9BURK</name>